<evidence type="ECO:0000256" key="1">
    <source>
        <dbReference type="SAM" id="MobiDB-lite"/>
    </source>
</evidence>
<accession>A0A9P6NXG4</accession>
<dbReference type="AlphaFoldDB" id="A0A9P6NXG4"/>
<dbReference type="Proteomes" id="UP000886653">
    <property type="component" value="Unassembled WGS sequence"/>
</dbReference>
<sequence>METQRRSRPRTYKARNVFYLRVSPRSVLMFTLLLDHKHVNWMTETTFERILNVLRPRLLPKLKVEAYTDGEHQKKTKLDVYRGQGFQMGFYFRKNTPRHAVLLKTKELIYPNSQPPPSPPPPPPIPTEEAERIPMIKPEPEDDDPVYIPPSTRENSAENSVKTIIVDDDDEQEFKPELKVSYTGFSIFGRTLVVVVEPFPALSPHELSLYNQNKSGEVGRELSVFPSESWHPTATASTSRPLFRSETPLPDDDGFLARTQAVIETDRQEDDDDTLPDFSIPNSTRIQSVTEEGGGLLTDLIKNPNSDREKDPNKRSSQNLTLDQYVLPSKK</sequence>
<reference evidence="2" key="1">
    <citation type="submission" date="2013-11" db="EMBL/GenBank/DDBJ databases">
        <title>Genome sequence of the fusiform rust pathogen reveals effectors for host alternation and coevolution with pine.</title>
        <authorList>
            <consortium name="DOE Joint Genome Institute"/>
            <person name="Smith K."/>
            <person name="Pendleton A."/>
            <person name="Kubisiak T."/>
            <person name="Anderson C."/>
            <person name="Salamov A."/>
            <person name="Aerts A."/>
            <person name="Riley R."/>
            <person name="Clum A."/>
            <person name="Lindquist E."/>
            <person name="Ence D."/>
            <person name="Campbell M."/>
            <person name="Kronenberg Z."/>
            <person name="Feau N."/>
            <person name="Dhillon B."/>
            <person name="Hamelin R."/>
            <person name="Burleigh J."/>
            <person name="Smith J."/>
            <person name="Yandell M."/>
            <person name="Nelson C."/>
            <person name="Grigoriev I."/>
            <person name="Davis J."/>
        </authorList>
    </citation>
    <scope>NUCLEOTIDE SEQUENCE</scope>
    <source>
        <strain evidence="2">G11</strain>
    </source>
</reference>
<dbReference type="PANTHER" id="PTHR40635:SF1">
    <property type="match status" value="1"/>
</dbReference>
<feature type="compositionally biased region" description="Basic and acidic residues" evidence="1">
    <location>
        <begin position="305"/>
        <end position="314"/>
    </location>
</feature>
<evidence type="ECO:0000313" key="2">
    <source>
        <dbReference type="EMBL" id="KAG0151969.1"/>
    </source>
</evidence>
<dbReference type="OrthoDB" id="5374757at2759"/>
<name>A0A9P6NXG4_9BASI</name>
<feature type="region of interest" description="Disordered" evidence="1">
    <location>
        <begin position="109"/>
        <end position="129"/>
    </location>
</feature>
<gene>
    <name evidence="2" type="ORF">CROQUDRAFT_86178</name>
</gene>
<feature type="region of interest" description="Disordered" evidence="1">
    <location>
        <begin position="228"/>
        <end position="331"/>
    </location>
</feature>
<dbReference type="PANTHER" id="PTHR40635">
    <property type="match status" value="1"/>
</dbReference>
<comment type="caution">
    <text evidence="2">The sequence shown here is derived from an EMBL/GenBank/DDBJ whole genome shotgun (WGS) entry which is preliminary data.</text>
</comment>
<dbReference type="EMBL" id="MU167210">
    <property type="protein sequence ID" value="KAG0151969.1"/>
    <property type="molecule type" value="Genomic_DNA"/>
</dbReference>
<feature type="compositionally biased region" description="Polar residues" evidence="1">
    <location>
        <begin position="230"/>
        <end position="240"/>
    </location>
</feature>
<feature type="compositionally biased region" description="Polar residues" evidence="1">
    <location>
        <begin position="280"/>
        <end position="290"/>
    </location>
</feature>
<feature type="compositionally biased region" description="Pro residues" evidence="1">
    <location>
        <begin position="113"/>
        <end position="126"/>
    </location>
</feature>
<proteinExistence type="predicted"/>
<evidence type="ECO:0000313" key="3">
    <source>
        <dbReference type="Proteomes" id="UP000886653"/>
    </source>
</evidence>
<protein>
    <submittedName>
        <fullName evidence="2">Uncharacterized protein</fullName>
    </submittedName>
</protein>
<keyword evidence="3" id="KW-1185">Reference proteome</keyword>
<organism evidence="2 3">
    <name type="scientific">Cronartium quercuum f. sp. fusiforme G11</name>
    <dbReference type="NCBI Taxonomy" id="708437"/>
    <lineage>
        <taxon>Eukaryota</taxon>
        <taxon>Fungi</taxon>
        <taxon>Dikarya</taxon>
        <taxon>Basidiomycota</taxon>
        <taxon>Pucciniomycotina</taxon>
        <taxon>Pucciniomycetes</taxon>
        <taxon>Pucciniales</taxon>
        <taxon>Coleosporiaceae</taxon>
        <taxon>Cronartium</taxon>
    </lineage>
</organism>